<organism evidence="1 2">
    <name type="scientific">Didymodactylos carnosus</name>
    <dbReference type="NCBI Taxonomy" id="1234261"/>
    <lineage>
        <taxon>Eukaryota</taxon>
        <taxon>Metazoa</taxon>
        <taxon>Spiralia</taxon>
        <taxon>Gnathifera</taxon>
        <taxon>Rotifera</taxon>
        <taxon>Eurotatoria</taxon>
        <taxon>Bdelloidea</taxon>
        <taxon>Philodinida</taxon>
        <taxon>Philodinidae</taxon>
        <taxon>Didymodactylos</taxon>
    </lineage>
</organism>
<gene>
    <name evidence="1" type="ORF">SRO942_LOCUS31450</name>
</gene>
<evidence type="ECO:0000313" key="2">
    <source>
        <dbReference type="Proteomes" id="UP000681722"/>
    </source>
</evidence>
<proteinExistence type="predicted"/>
<accession>A0A8S2SF97</accession>
<dbReference type="EMBL" id="CAJOBC010063464">
    <property type="protein sequence ID" value="CAF4217782.1"/>
    <property type="molecule type" value="Genomic_DNA"/>
</dbReference>
<comment type="caution">
    <text evidence="1">The sequence shown here is derived from an EMBL/GenBank/DDBJ whole genome shotgun (WGS) entry which is preliminary data.</text>
</comment>
<dbReference type="Proteomes" id="UP000681722">
    <property type="component" value="Unassembled WGS sequence"/>
</dbReference>
<sequence>MDSYYHHHEET</sequence>
<protein>
    <submittedName>
        <fullName evidence="1">Uncharacterized protein</fullName>
    </submittedName>
</protein>
<reference evidence="1" key="1">
    <citation type="submission" date="2021-02" db="EMBL/GenBank/DDBJ databases">
        <authorList>
            <person name="Nowell W R."/>
        </authorList>
    </citation>
    <scope>NUCLEOTIDE SEQUENCE</scope>
</reference>
<feature type="non-terminal residue" evidence="1">
    <location>
        <position position="11"/>
    </location>
</feature>
<evidence type="ECO:0000313" key="1">
    <source>
        <dbReference type="EMBL" id="CAF4217782.1"/>
    </source>
</evidence>
<name>A0A8S2SF97_9BILA</name>